<dbReference type="Pfam" id="PF15083">
    <property type="entry name" value="Colipase-like"/>
    <property type="match status" value="1"/>
</dbReference>
<dbReference type="GO" id="GO:0008047">
    <property type="term" value="F:enzyme activator activity"/>
    <property type="evidence" value="ECO:0007669"/>
    <property type="project" value="InterPro"/>
</dbReference>
<dbReference type="KEGG" id="anan:105709080"/>
<dbReference type="PANTHER" id="PTHR10041">
    <property type="entry name" value="COLIPASE"/>
    <property type="match status" value="1"/>
</dbReference>
<keyword evidence="3" id="KW-1185">Reference proteome</keyword>
<dbReference type="GO" id="GO:0005576">
    <property type="term" value="C:extracellular region"/>
    <property type="evidence" value="ECO:0007669"/>
    <property type="project" value="InterPro"/>
</dbReference>
<accession>A0A2K5DWV0</accession>
<dbReference type="CTD" id="100507055"/>
<keyword evidence="1" id="KW-0732">Signal</keyword>
<feature type="signal peptide" evidence="1">
    <location>
        <begin position="1"/>
        <end position="22"/>
    </location>
</feature>
<gene>
    <name evidence="2" type="primary">LRCOL1</name>
</gene>
<feature type="chain" id="PRO_5014371205" evidence="1">
    <location>
        <begin position="23"/>
        <end position="191"/>
    </location>
</feature>
<dbReference type="GO" id="GO:0007586">
    <property type="term" value="P:digestion"/>
    <property type="evidence" value="ECO:0007669"/>
    <property type="project" value="InterPro"/>
</dbReference>
<sequence length="191" mass="21100">MAGPVWMLLPPLLLLLPLGSLAGHRSWQKQAYLSHKGIGEACRSDEECQSNCCTTGSLDPTGKRCNPRTVFLRCPPWRKPNGHSCFRNSECQSRCCVHSNYRPQKCCVPQTIFLQCVPWRKPDGDFCSSHGECQSQCCIQLREDGPHRCIRRSGILAQCLPLLSLGGRLSFLQGTTAKSHGAPATRPGPQP</sequence>
<dbReference type="OMA" id="PQKFCTP"/>
<reference evidence="2" key="2">
    <citation type="submission" date="2025-09" db="UniProtKB">
        <authorList>
            <consortium name="Ensembl"/>
        </authorList>
    </citation>
    <scope>IDENTIFICATION</scope>
</reference>
<dbReference type="AlphaFoldDB" id="A0A2K5DWV0"/>
<dbReference type="OrthoDB" id="9837822at2759"/>
<dbReference type="Proteomes" id="UP000233020">
    <property type="component" value="Unplaced"/>
</dbReference>
<evidence type="ECO:0000313" key="3">
    <source>
        <dbReference type="Proteomes" id="UP000233020"/>
    </source>
</evidence>
<dbReference type="GO" id="GO:0016042">
    <property type="term" value="P:lipid catabolic process"/>
    <property type="evidence" value="ECO:0007669"/>
    <property type="project" value="InterPro"/>
</dbReference>
<dbReference type="STRING" id="37293.ENSANAP00000025469"/>
<proteinExistence type="predicted"/>
<dbReference type="InterPro" id="IPR001981">
    <property type="entry name" value="Colipase"/>
</dbReference>
<dbReference type="PANTHER" id="PTHR10041:SF5">
    <property type="entry name" value="LEUCINE-RICH COLIPASE-LIKE PROTEIN 1"/>
    <property type="match status" value="1"/>
</dbReference>
<evidence type="ECO:0000313" key="2">
    <source>
        <dbReference type="Ensembl" id="ENSANAP00000025469.1"/>
    </source>
</evidence>
<dbReference type="GeneTree" id="ENSGT00390000012041"/>
<evidence type="ECO:0000256" key="1">
    <source>
        <dbReference type="SAM" id="SignalP"/>
    </source>
</evidence>
<name>A0A2K5DWV0_AOTNA</name>
<organism evidence="2 3">
    <name type="scientific">Aotus nancymaae</name>
    <name type="common">Ma's night monkey</name>
    <dbReference type="NCBI Taxonomy" id="37293"/>
    <lineage>
        <taxon>Eukaryota</taxon>
        <taxon>Metazoa</taxon>
        <taxon>Chordata</taxon>
        <taxon>Craniata</taxon>
        <taxon>Vertebrata</taxon>
        <taxon>Euteleostomi</taxon>
        <taxon>Mammalia</taxon>
        <taxon>Eutheria</taxon>
        <taxon>Euarchontoglires</taxon>
        <taxon>Primates</taxon>
        <taxon>Haplorrhini</taxon>
        <taxon>Platyrrhini</taxon>
        <taxon>Aotidae</taxon>
        <taxon>Aotus</taxon>
    </lineage>
</organism>
<protein>
    <submittedName>
        <fullName evidence="2">Leucine rich colipase like 1</fullName>
    </submittedName>
</protein>
<dbReference type="GeneID" id="105709080"/>
<reference evidence="2" key="1">
    <citation type="submission" date="2025-08" db="UniProtKB">
        <authorList>
            <consortium name="Ensembl"/>
        </authorList>
    </citation>
    <scope>IDENTIFICATION</scope>
</reference>
<dbReference type="Ensembl" id="ENSANAT00000043391.1">
    <property type="protein sequence ID" value="ENSANAP00000025469.1"/>
    <property type="gene ID" value="ENSANAG00000030457.1"/>
</dbReference>